<keyword evidence="3" id="KW-0862">Zinc</keyword>
<keyword evidence="5" id="KW-0238">DNA-binding</keyword>
<evidence type="ECO:0000259" key="8">
    <source>
        <dbReference type="PROSITE" id="PS50048"/>
    </source>
</evidence>
<keyword evidence="2" id="KW-0479">Metal-binding</keyword>
<dbReference type="Proteomes" id="UP000184300">
    <property type="component" value="Unassembled WGS sequence"/>
</dbReference>
<keyword evidence="4" id="KW-0805">Transcription regulation</keyword>
<dbReference type="SMART" id="SM00066">
    <property type="entry name" value="GAL4"/>
    <property type="match status" value="1"/>
</dbReference>
<feature type="domain" description="Zn(2)-C6 fungal-type" evidence="8">
    <location>
        <begin position="24"/>
        <end position="54"/>
    </location>
</feature>
<protein>
    <recommendedName>
        <fullName evidence="8">Zn(2)-C6 fungal-type domain-containing protein</fullName>
    </recommendedName>
</protein>
<dbReference type="GO" id="GO:0008270">
    <property type="term" value="F:zinc ion binding"/>
    <property type="evidence" value="ECO:0007669"/>
    <property type="project" value="InterPro"/>
</dbReference>
<evidence type="ECO:0000313" key="9">
    <source>
        <dbReference type="EMBL" id="OJJ86555.1"/>
    </source>
</evidence>
<dbReference type="InterPro" id="IPR036864">
    <property type="entry name" value="Zn2-C6_fun-type_DNA-bd_sf"/>
</dbReference>
<evidence type="ECO:0000256" key="3">
    <source>
        <dbReference type="ARBA" id="ARBA00022833"/>
    </source>
</evidence>
<evidence type="ECO:0000256" key="2">
    <source>
        <dbReference type="ARBA" id="ARBA00022723"/>
    </source>
</evidence>
<dbReference type="Gene3D" id="4.10.240.10">
    <property type="entry name" value="Zn(2)-C6 fungal-type DNA-binding domain"/>
    <property type="match status" value="1"/>
</dbReference>
<dbReference type="InterPro" id="IPR007219">
    <property type="entry name" value="XnlR_reg_dom"/>
</dbReference>
<dbReference type="OrthoDB" id="189997at2759"/>
<evidence type="ECO:0000256" key="6">
    <source>
        <dbReference type="ARBA" id="ARBA00023163"/>
    </source>
</evidence>
<name>A0A1L9VRJ3_ASPGL</name>
<sequence>METDTNPRQHPQHRAKTRSRISAACVRCQKRKIRCDGRIPGCSTCQKARVNCVDGGASRDISRSYINDLESRVAWLESVVRGHAPGVSLDGEQNHQHTVNGARTVESPRSLEEAATAITTSRGYSKDDTSLRDVTDQIGLVSVNGADLRYLGPILGTPRGLPSDLRHAQWLSQTYFQSVHLQFPFLHEPTHMETVRKLHDGVDAGPACRFRIFMVLAISATIRSWQAKVLLSAEGYCASAVAHMDSLFGRPSLSGVQCILLLQVYTINNPSSGLSLWTLHYHCLASILELGLQHNVQGSHLPVFEQKMRTRVFWCVYTVDRVLSTLLGRQIGLMDEQCELRVRNTLINMSSAIHLFKLSKFNAEIKCVLYCVGQLYGLYTQPAITDIENWQANVIHRFRQWNTDSYVTGMLYYSWISTHLLFLCVIKMFYCVWVPNGVADEVDFDDLTRALKPASDVLSATG</sequence>
<dbReference type="AlphaFoldDB" id="A0A1L9VRJ3"/>
<dbReference type="PROSITE" id="PS50048">
    <property type="entry name" value="ZN2_CY6_FUNGAL_2"/>
    <property type="match status" value="1"/>
</dbReference>
<dbReference type="PANTHER" id="PTHR47782:SF1">
    <property type="entry name" value="PYRIMIDINE PATHWAY REGULATORY PROTEIN 1"/>
    <property type="match status" value="1"/>
</dbReference>
<dbReference type="PANTHER" id="PTHR47782">
    <property type="entry name" value="ZN(II)2CYS6 TRANSCRIPTION FACTOR (EUROFUNG)-RELATED"/>
    <property type="match status" value="1"/>
</dbReference>
<dbReference type="Pfam" id="PF04082">
    <property type="entry name" value="Fungal_trans"/>
    <property type="match status" value="1"/>
</dbReference>
<dbReference type="GO" id="GO:0005634">
    <property type="term" value="C:nucleus"/>
    <property type="evidence" value="ECO:0007669"/>
    <property type="project" value="UniProtKB-SubCell"/>
</dbReference>
<accession>A0A1L9VRJ3</accession>
<evidence type="ECO:0000313" key="10">
    <source>
        <dbReference type="Proteomes" id="UP000184300"/>
    </source>
</evidence>
<proteinExistence type="predicted"/>
<dbReference type="InterPro" id="IPR001138">
    <property type="entry name" value="Zn2Cys6_DnaBD"/>
</dbReference>
<dbReference type="GeneID" id="34465083"/>
<dbReference type="CDD" id="cd14653">
    <property type="entry name" value="ZIP_Gal4p-like"/>
    <property type="match status" value="1"/>
</dbReference>
<dbReference type="RefSeq" id="XP_022403244.1">
    <property type="nucleotide sequence ID" value="XM_022548823.1"/>
</dbReference>
<dbReference type="EMBL" id="KV878892">
    <property type="protein sequence ID" value="OJJ86555.1"/>
    <property type="molecule type" value="Genomic_DNA"/>
</dbReference>
<gene>
    <name evidence="9" type="ORF">ASPGLDRAFT_64815</name>
</gene>
<dbReference type="GO" id="GO:0006351">
    <property type="term" value="P:DNA-templated transcription"/>
    <property type="evidence" value="ECO:0007669"/>
    <property type="project" value="InterPro"/>
</dbReference>
<keyword evidence="6" id="KW-0804">Transcription</keyword>
<dbReference type="CDD" id="cd12148">
    <property type="entry name" value="fungal_TF_MHR"/>
    <property type="match status" value="1"/>
</dbReference>
<dbReference type="SUPFAM" id="SSF57701">
    <property type="entry name" value="Zn2/Cys6 DNA-binding domain"/>
    <property type="match status" value="1"/>
</dbReference>
<organism evidence="9 10">
    <name type="scientific">Aspergillus glaucus CBS 516.65</name>
    <dbReference type="NCBI Taxonomy" id="1160497"/>
    <lineage>
        <taxon>Eukaryota</taxon>
        <taxon>Fungi</taxon>
        <taxon>Dikarya</taxon>
        <taxon>Ascomycota</taxon>
        <taxon>Pezizomycotina</taxon>
        <taxon>Eurotiomycetes</taxon>
        <taxon>Eurotiomycetidae</taxon>
        <taxon>Eurotiales</taxon>
        <taxon>Aspergillaceae</taxon>
        <taxon>Aspergillus</taxon>
        <taxon>Aspergillus subgen. Aspergillus</taxon>
    </lineage>
</organism>
<comment type="subcellular location">
    <subcellularLocation>
        <location evidence="1">Nucleus</location>
    </subcellularLocation>
</comment>
<dbReference type="GO" id="GO:0045944">
    <property type="term" value="P:positive regulation of transcription by RNA polymerase II"/>
    <property type="evidence" value="ECO:0007669"/>
    <property type="project" value="TreeGrafter"/>
</dbReference>
<evidence type="ECO:0000256" key="1">
    <source>
        <dbReference type="ARBA" id="ARBA00004123"/>
    </source>
</evidence>
<reference evidence="10" key="1">
    <citation type="journal article" date="2017" name="Genome Biol.">
        <title>Comparative genomics reveals high biological diversity and specific adaptations in the industrially and medically important fungal genus Aspergillus.</title>
        <authorList>
            <person name="de Vries R.P."/>
            <person name="Riley R."/>
            <person name="Wiebenga A."/>
            <person name="Aguilar-Osorio G."/>
            <person name="Amillis S."/>
            <person name="Uchima C.A."/>
            <person name="Anderluh G."/>
            <person name="Asadollahi M."/>
            <person name="Askin M."/>
            <person name="Barry K."/>
            <person name="Battaglia E."/>
            <person name="Bayram O."/>
            <person name="Benocci T."/>
            <person name="Braus-Stromeyer S.A."/>
            <person name="Caldana C."/>
            <person name="Canovas D."/>
            <person name="Cerqueira G.C."/>
            <person name="Chen F."/>
            <person name="Chen W."/>
            <person name="Choi C."/>
            <person name="Clum A."/>
            <person name="Dos Santos R.A."/>
            <person name="Damasio A.R."/>
            <person name="Diallinas G."/>
            <person name="Emri T."/>
            <person name="Fekete E."/>
            <person name="Flipphi M."/>
            <person name="Freyberg S."/>
            <person name="Gallo A."/>
            <person name="Gournas C."/>
            <person name="Habgood R."/>
            <person name="Hainaut M."/>
            <person name="Harispe M.L."/>
            <person name="Henrissat B."/>
            <person name="Hilden K.S."/>
            <person name="Hope R."/>
            <person name="Hossain A."/>
            <person name="Karabika E."/>
            <person name="Karaffa L."/>
            <person name="Karanyi Z."/>
            <person name="Krasevec N."/>
            <person name="Kuo A."/>
            <person name="Kusch H."/>
            <person name="LaButti K."/>
            <person name="Lagendijk E.L."/>
            <person name="Lapidus A."/>
            <person name="Levasseur A."/>
            <person name="Lindquist E."/>
            <person name="Lipzen A."/>
            <person name="Logrieco A.F."/>
            <person name="MacCabe A."/>
            <person name="Maekelae M.R."/>
            <person name="Malavazi I."/>
            <person name="Melin P."/>
            <person name="Meyer V."/>
            <person name="Mielnichuk N."/>
            <person name="Miskei M."/>
            <person name="Molnar A.P."/>
            <person name="Mule G."/>
            <person name="Ngan C.Y."/>
            <person name="Orejas M."/>
            <person name="Orosz E."/>
            <person name="Ouedraogo J.P."/>
            <person name="Overkamp K.M."/>
            <person name="Park H.-S."/>
            <person name="Perrone G."/>
            <person name="Piumi F."/>
            <person name="Punt P.J."/>
            <person name="Ram A.F."/>
            <person name="Ramon A."/>
            <person name="Rauscher S."/>
            <person name="Record E."/>
            <person name="Riano-Pachon D.M."/>
            <person name="Robert V."/>
            <person name="Roehrig J."/>
            <person name="Ruller R."/>
            <person name="Salamov A."/>
            <person name="Salih N.S."/>
            <person name="Samson R.A."/>
            <person name="Sandor E."/>
            <person name="Sanguinetti M."/>
            <person name="Schuetze T."/>
            <person name="Sepcic K."/>
            <person name="Shelest E."/>
            <person name="Sherlock G."/>
            <person name="Sophianopoulou V."/>
            <person name="Squina F.M."/>
            <person name="Sun H."/>
            <person name="Susca A."/>
            <person name="Todd R.B."/>
            <person name="Tsang A."/>
            <person name="Unkles S.E."/>
            <person name="van de Wiele N."/>
            <person name="van Rossen-Uffink D."/>
            <person name="Oliveira J.V."/>
            <person name="Vesth T.C."/>
            <person name="Visser J."/>
            <person name="Yu J.-H."/>
            <person name="Zhou M."/>
            <person name="Andersen M.R."/>
            <person name="Archer D.B."/>
            <person name="Baker S.E."/>
            <person name="Benoit I."/>
            <person name="Brakhage A.A."/>
            <person name="Braus G.H."/>
            <person name="Fischer R."/>
            <person name="Frisvad J.C."/>
            <person name="Goldman G.H."/>
            <person name="Houbraken J."/>
            <person name="Oakley B."/>
            <person name="Pocsi I."/>
            <person name="Scazzocchio C."/>
            <person name="Seiboth B."/>
            <person name="vanKuyk P.A."/>
            <person name="Wortman J."/>
            <person name="Dyer P.S."/>
            <person name="Grigoriev I.V."/>
        </authorList>
    </citation>
    <scope>NUCLEOTIDE SEQUENCE [LARGE SCALE GENOMIC DNA]</scope>
    <source>
        <strain evidence="10">CBS 516.65</strain>
    </source>
</reference>
<evidence type="ECO:0000256" key="4">
    <source>
        <dbReference type="ARBA" id="ARBA00023015"/>
    </source>
</evidence>
<dbReference type="InterPro" id="IPR052202">
    <property type="entry name" value="Yeast_MetPath_Reg"/>
</dbReference>
<dbReference type="Pfam" id="PF00172">
    <property type="entry name" value="Zn_clus"/>
    <property type="match status" value="1"/>
</dbReference>
<dbReference type="STRING" id="1160497.A0A1L9VRJ3"/>
<keyword evidence="7" id="KW-0539">Nucleus</keyword>
<dbReference type="SMART" id="SM00906">
    <property type="entry name" value="Fungal_trans"/>
    <property type="match status" value="1"/>
</dbReference>
<dbReference type="VEuPathDB" id="FungiDB:ASPGLDRAFT_64815"/>
<evidence type="ECO:0000256" key="7">
    <source>
        <dbReference type="ARBA" id="ARBA00023242"/>
    </source>
</evidence>
<evidence type="ECO:0000256" key="5">
    <source>
        <dbReference type="ARBA" id="ARBA00023125"/>
    </source>
</evidence>
<dbReference type="GO" id="GO:0043565">
    <property type="term" value="F:sequence-specific DNA binding"/>
    <property type="evidence" value="ECO:0007669"/>
    <property type="project" value="TreeGrafter"/>
</dbReference>
<dbReference type="CDD" id="cd00067">
    <property type="entry name" value="GAL4"/>
    <property type="match status" value="1"/>
</dbReference>
<dbReference type="GO" id="GO:0000981">
    <property type="term" value="F:DNA-binding transcription factor activity, RNA polymerase II-specific"/>
    <property type="evidence" value="ECO:0007669"/>
    <property type="project" value="InterPro"/>
</dbReference>
<keyword evidence="10" id="KW-1185">Reference proteome</keyword>